<dbReference type="SUPFAM" id="SSF53383">
    <property type="entry name" value="PLP-dependent transferases"/>
    <property type="match status" value="1"/>
</dbReference>
<keyword evidence="1" id="KW-0808">Transferase</keyword>
<comment type="caution">
    <text evidence="1">The sequence shown here is derived from an EMBL/GenBank/DDBJ whole genome shotgun (WGS) entry which is preliminary data.</text>
</comment>
<sequence length="72" mass="7795">KYASSKVHLTQPTGGMFAWMTMPEDVDCDVFFETCMDRNVGIIKCGAFAADGAGAGHAFRLSYTVPTVEEIT</sequence>
<protein>
    <submittedName>
        <fullName evidence="1">Aminotransferase, class I/II</fullName>
    </submittedName>
</protein>
<dbReference type="AlphaFoldDB" id="W1XM13"/>
<dbReference type="InterPro" id="IPR015424">
    <property type="entry name" value="PyrdxlP-dep_Trfase"/>
</dbReference>
<keyword evidence="1" id="KW-0032">Aminotransferase</keyword>
<gene>
    <name evidence="1" type="ORF">Q604_UNBC14970G0001</name>
</gene>
<dbReference type="EMBL" id="AZMM01014970">
    <property type="protein sequence ID" value="ETJ30510.1"/>
    <property type="molecule type" value="Genomic_DNA"/>
</dbReference>
<dbReference type="Gene3D" id="3.90.1150.10">
    <property type="entry name" value="Aspartate Aminotransferase, domain 1"/>
    <property type="match status" value="1"/>
</dbReference>
<dbReference type="GO" id="GO:0008483">
    <property type="term" value="F:transaminase activity"/>
    <property type="evidence" value="ECO:0007669"/>
    <property type="project" value="UniProtKB-KW"/>
</dbReference>
<organism evidence="1">
    <name type="scientific">human gut metagenome</name>
    <dbReference type="NCBI Taxonomy" id="408170"/>
    <lineage>
        <taxon>unclassified sequences</taxon>
        <taxon>metagenomes</taxon>
        <taxon>organismal metagenomes</taxon>
    </lineage>
</organism>
<reference evidence="1" key="1">
    <citation type="submission" date="2013-12" db="EMBL/GenBank/DDBJ databases">
        <title>A Varibaculum cambriense genome reconstructed from a premature infant gut community with otherwise low bacterial novelty that shifts toward anaerobic metabolism during the third week of life.</title>
        <authorList>
            <person name="Brown C.T."/>
            <person name="Sharon I."/>
            <person name="Thomas B.C."/>
            <person name="Castelle C.J."/>
            <person name="Morowitz M.J."/>
            <person name="Banfield J.F."/>
        </authorList>
    </citation>
    <scope>NUCLEOTIDE SEQUENCE</scope>
</reference>
<name>W1XM13_9ZZZZ</name>
<feature type="non-terminal residue" evidence="1">
    <location>
        <position position="72"/>
    </location>
</feature>
<proteinExistence type="predicted"/>
<dbReference type="InterPro" id="IPR015422">
    <property type="entry name" value="PyrdxlP-dep_Trfase_small"/>
</dbReference>
<evidence type="ECO:0000313" key="1">
    <source>
        <dbReference type="EMBL" id="ETJ30510.1"/>
    </source>
</evidence>
<feature type="non-terminal residue" evidence="1">
    <location>
        <position position="1"/>
    </location>
</feature>
<accession>W1XM13</accession>